<organism evidence="2 3">
    <name type="scientific">Nicotiana sylvestris</name>
    <name type="common">Wood tobacco</name>
    <name type="synonym">South American tobacco</name>
    <dbReference type="NCBI Taxonomy" id="4096"/>
    <lineage>
        <taxon>Eukaryota</taxon>
        <taxon>Viridiplantae</taxon>
        <taxon>Streptophyta</taxon>
        <taxon>Embryophyta</taxon>
        <taxon>Tracheophyta</taxon>
        <taxon>Spermatophyta</taxon>
        <taxon>Magnoliopsida</taxon>
        <taxon>eudicotyledons</taxon>
        <taxon>Gunneridae</taxon>
        <taxon>Pentapetalae</taxon>
        <taxon>asterids</taxon>
        <taxon>lamiids</taxon>
        <taxon>Solanales</taxon>
        <taxon>Solanaceae</taxon>
        <taxon>Nicotianoideae</taxon>
        <taxon>Nicotianeae</taxon>
        <taxon>Nicotiana</taxon>
    </lineage>
</organism>
<feature type="compositionally biased region" description="Basic and acidic residues" evidence="1">
    <location>
        <begin position="205"/>
        <end position="233"/>
    </location>
</feature>
<name>A0A1U7Y525_NICSY</name>
<protein>
    <submittedName>
        <fullName evidence="3">Uncharacterized protein LOC104240718</fullName>
    </submittedName>
</protein>
<dbReference type="PANTHER" id="PTHR31286:SF180">
    <property type="entry name" value="OS10G0362600 PROTEIN"/>
    <property type="match status" value="1"/>
</dbReference>
<reference evidence="2" key="1">
    <citation type="journal article" date="2013" name="Genome Biol.">
        <title>Reference genomes and transcriptomes of Nicotiana sylvestris and Nicotiana tomentosiformis.</title>
        <authorList>
            <person name="Sierro N."/>
            <person name="Battey J.N."/>
            <person name="Ouadi S."/>
            <person name="Bovet L."/>
            <person name="Goepfert S."/>
            <person name="Bakaher N."/>
            <person name="Peitsch M.C."/>
            <person name="Ivanov N.V."/>
        </authorList>
    </citation>
    <scope>NUCLEOTIDE SEQUENCE [LARGE SCALE GENOMIC DNA]</scope>
</reference>
<keyword evidence="2" id="KW-1185">Reference proteome</keyword>
<accession>A0A1U7Y525</accession>
<sequence>MDFCFDLEYLSTIPLWVKFLGLPVGYWSSEDLRELASGVGKPLYTDKFTAKEKILYTRVLVKEDISQPLPEYIETDTPEKKLLAEIDKWSNIEEQALRQKSRASWIICGDTNSKSQSNDNSESDYEEASKILDQFGSQNFTAMLQEASMPCRYVNDQYLELNFTLSTSYVPPKENNAISNEASVPPVESPATNNSRASYARGRMPRPDHSPSRTRREVHVKQEHRQRDTDCPRAIRPISNGLYDPSYAAKGEPVDPHLRMLKQNPNFCNPKVGQDKVMINLNE</sequence>
<dbReference type="Proteomes" id="UP000189701">
    <property type="component" value="Unplaced"/>
</dbReference>
<reference evidence="3" key="2">
    <citation type="submission" date="2025-08" db="UniProtKB">
        <authorList>
            <consortium name="RefSeq"/>
        </authorList>
    </citation>
    <scope>IDENTIFICATION</scope>
    <source>
        <tissue evidence="3">Leaf</tissue>
    </source>
</reference>
<dbReference type="RefSeq" id="XP_009793895.1">
    <property type="nucleotide sequence ID" value="XM_009795593.1"/>
</dbReference>
<evidence type="ECO:0000313" key="3">
    <source>
        <dbReference type="RefSeq" id="XP_009793895.1"/>
    </source>
</evidence>
<evidence type="ECO:0000256" key="1">
    <source>
        <dbReference type="SAM" id="MobiDB-lite"/>
    </source>
</evidence>
<dbReference type="AlphaFoldDB" id="A0A1U7Y525"/>
<dbReference type="InterPro" id="IPR040256">
    <property type="entry name" value="At4g02000-like"/>
</dbReference>
<gene>
    <name evidence="3" type="primary">LOC104240718</name>
</gene>
<evidence type="ECO:0000313" key="2">
    <source>
        <dbReference type="Proteomes" id="UP000189701"/>
    </source>
</evidence>
<dbReference type="PANTHER" id="PTHR31286">
    <property type="entry name" value="GLYCINE-RICH CELL WALL STRUCTURAL PROTEIN 1.8-LIKE"/>
    <property type="match status" value="1"/>
</dbReference>
<feature type="region of interest" description="Disordered" evidence="1">
    <location>
        <begin position="176"/>
        <end position="247"/>
    </location>
</feature>
<proteinExistence type="predicted"/>